<reference evidence="3" key="1">
    <citation type="journal article" date="2023" name="Arch. Microbiol.">
        <title>Desulfoferula mesophilus gen. nov. sp. nov., a mesophilic sulfate-reducing bacterium isolated from a brackish lake sediment.</title>
        <authorList>
            <person name="Watanabe T."/>
            <person name="Yabe T."/>
            <person name="Tsuji J.M."/>
            <person name="Fukui M."/>
        </authorList>
    </citation>
    <scope>NUCLEOTIDE SEQUENCE [LARGE SCALE GENOMIC DNA]</scope>
    <source>
        <strain evidence="3">12FAK</strain>
    </source>
</reference>
<dbReference type="Pfam" id="PF07883">
    <property type="entry name" value="Cupin_2"/>
    <property type="match status" value="1"/>
</dbReference>
<organism evidence="2 3">
    <name type="scientific">Desulfoferula mesophila</name>
    <dbReference type="NCBI Taxonomy" id="3058419"/>
    <lineage>
        <taxon>Bacteria</taxon>
        <taxon>Pseudomonadati</taxon>
        <taxon>Thermodesulfobacteriota</taxon>
        <taxon>Desulfarculia</taxon>
        <taxon>Desulfarculales</taxon>
        <taxon>Desulfarculaceae</taxon>
        <taxon>Desulfoferula</taxon>
    </lineage>
</organism>
<proteinExistence type="predicted"/>
<dbReference type="InterPro" id="IPR013096">
    <property type="entry name" value="Cupin_2"/>
</dbReference>
<dbReference type="RefSeq" id="WP_338600474.1">
    <property type="nucleotide sequence ID" value="NZ_AP028679.1"/>
</dbReference>
<feature type="domain" description="Cupin type-2" evidence="1">
    <location>
        <begin position="48"/>
        <end position="114"/>
    </location>
</feature>
<name>A0AAU9EVU5_9BACT</name>
<dbReference type="AlphaFoldDB" id="A0AAU9EVU5"/>
<dbReference type="InterPro" id="IPR014710">
    <property type="entry name" value="RmlC-like_jellyroll"/>
</dbReference>
<dbReference type="InterPro" id="IPR011051">
    <property type="entry name" value="RmlC_Cupin_sf"/>
</dbReference>
<dbReference type="Proteomes" id="UP001366166">
    <property type="component" value="Chromosome"/>
</dbReference>
<dbReference type="Gene3D" id="2.60.120.10">
    <property type="entry name" value="Jelly Rolls"/>
    <property type="match status" value="1"/>
</dbReference>
<sequence>MPELPLARRIEVVRLPFTSEFATEKRFADTRGEGHLILNGPTVRRAGLFTLEPGAGYRGGHLHHGKSEYIYIAAGRGQAEFFCPATGERLEMELKAGDRLFITPGVAHRFRAQETLTFVELCDRPYEAEDDQTVDFDRE</sequence>
<gene>
    <name evidence="2" type="ORF">FAK_27660</name>
</gene>
<accession>A0AAU9EVU5</accession>
<dbReference type="EMBL" id="AP028679">
    <property type="protein sequence ID" value="BEQ15700.1"/>
    <property type="molecule type" value="Genomic_DNA"/>
</dbReference>
<dbReference type="KEGG" id="dmp:FAK_27660"/>
<protein>
    <recommendedName>
        <fullName evidence="1">Cupin type-2 domain-containing protein</fullName>
    </recommendedName>
</protein>
<dbReference type="SUPFAM" id="SSF51182">
    <property type="entry name" value="RmlC-like cupins"/>
    <property type="match status" value="1"/>
</dbReference>
<keyword evidence="3" id="KW-1185">Reference proteome</keyword>
<evidence type="ECO:0000313" key="2">
    <source>
        <dbReference type="EMBL" id="BEQ15700.1"/>
    </source>
</evidence>
<evidence type="ECO:0000259" key="1">
    <source>
        <dbReference type="Pfam" id="PF07883"/>
    </source>
</evidence>
<evidence type="ECO:0000313" key="3">
    <source>
        <dbReference type="Proteomes" id="UP001366166"/>
    </source>
</evidence>